<reference evidence="1 2" key="1">
    <citation type="submission" date="2018-06" db="EMBL/GenBank/DDBJ databases">
        <title>A transcriptomic atlas of mushroom development highlights an independent origin of complex multicellularity.</title>
        <authorList>
            <consortium name="DOE Joint Genome Institute"/>
            <person name="Krizsan K."/>
            <person name="Almasi E."/>
            <person name="Merenyi Z."/>
            <person name="Sahu N."/>
            <person name="Viragh M."/>
            <person name="Koszo T."/>
            <person name="Mondo S."/>
            <person name="Kiss B."/>
            <person name="Balint B."/>
            <person name="Kues U."/>
            <person name="Barry K."/>
            <person name="Hegedus J.C."/>
            <person name="Henrissat B."/>
            <person name="Johnson J."/>
            <person name="Lipzen A."/>
            <person name="Ohm R."/>
            <person name="Nagy I."/>
            <person name="Pangilinan J."/>
            <person name="Yan J."/>
            <person name="Xiong Y."/>
            <person name="Grigoriev I.V."/>
            <person name="Hibbett D.S."/>
            <person name="Nagy L.G."/>
        </authorList>
    </citation>
    <scope>NUCLEOTIDE SEQUENCE [LARGE SCALE GENOMIC DNA]</scope>
    <source>
        <strain evidence="1 2">SZMC22713</strain>
    </source>
</reference>
<accession>A0A4Y7PNS1</accession>
<evidence type="ECO:0008006" key="3">
    <source>
        <dbReference type="Google" id="ProtNLM"/>
    </source>
</evidence>
<keyword evidence="2" id="KW-1185">Reference proteome</keyword>
<name>A0A4Y7PNS1_9AGAM</name>
<proteinExistence type="predicted"/>
<dbReference type="AlphaFoldDB" id="A0A4Y7PNS1"/>
<evidence type="ECO:0000313" key="1">
    <source>
        <dbReference type="EMBL" id="TDL17077.1"/>
    </source>
</evidence>
<organism evidence="1 2">
    <name type="scientific">Rickenella mellea</name>
    <dbReference type="NCBI Taxonomy" id="50990"/>
    <lineage>
        <taxon>Eukaryota</taxon>
        <taxon>Fungi</taxon>
        <taxon>Dikarya</taxon>
        <taxon>Basidiomycota</taxon>
        <taxon>Agaricomycotina</taxon>
        <taxon>Agaricomycetes</taxon>
        <taxon>Hymenochaetales</taxon>
        <taxon>Rickenellaceae</taxon>
        <taxon>Rickenella</taxon>
    </lineage>
</organism>
<gene>
    <name evidence="1" type="ORF">BD410DRAFT_583194</name>
</gene>
<protein>
    <recommendedName>
        <fullName evidence="3">FZ domain-containing protein</fullName>
    </recommendedName>
</protein>
<dbReference type="PANTHER" id="PTHR39142">
    <property type="entry name" value="MID1P"/>
    <property type="match status" value="1"/>
</dbReference>
<dbReference type="EMBL" id="ML170228">
    <property type="protein sequence ID" value="TDL17077.1"/>
    <property type="molecule type" value="Genomic_DNA"/>
</dbReference>
<dbReference type="GO" id="GO:0005262">
    <property type="term" value="F:calcium channel activity"/>
    <property type="evidence" value="ECO:0007669"/>
    <property type="project" value="InterPro"/>
</dbReference>
<dbReference type="OrthoDB" id="5405745at2759"/>
<dbReference type="Proteomes" id="UP000294933">
    <property type="component" value="Unassembled WGS sequence"/>
</dbReference>
<sequence>MKIPMLRVPETLTLGLSSLFLVVFSPFLFQIPPVYAQKQQVQLNNVLELASNALPNPPTFALPAPSLSLGGALTISVALCSTSAGGGVPRVFVSNNSEVTNPASEQNAQGVYELVIGGSGVGTFVLYASSGGMLAVVPGTETVVFDVGVSDGTDPLHELLTTLPLLGDTTSNQAIIFSPPFLPASPASPPTTYPNYTLPSAQFPFSSSLTPQAEVGGGGTSPNFTLIIGTTETFPAFDEASGTFSSSSGGKIPASACALRSANGVVVDTTNSTSGGAGGKGTVNETIWMRDEDEGWRAQWLVEGLQPQTNYTVWVVQDGTKLAGPINIVTKSGLSFSSFPCPLVHSLPYCPLVSYASPLQPPPIPLTAHDNTTIPANLTDPLLGYMTNFTTSLLTFACGRDWYSPLQSCEKCQSAYRTWACAVSLPRCGEMPPSSSSDAGAGAVGASGSTTQTIRPALVSQSSTSPQRNPNIAPLGTAYSVLLPCLETCNAVDRACPPFLQFTCPLPEFNANVSYGVGYIDGDGGKRSGSWSDGGGVGVGDGTMGGGGRNGEIGVWKQGGGVTGTSMDRWGNVWCAG</sequence>
<dbReference type="VEuPathDB" id="FungiDB:BD410DRAFT_583194"/>
<evidence type="ECO:0000313" key="2">
    <source>
        <dbReference type="Proteomes" id="UP000294933"/>
    </source>
</evidence>
<dbReference type="STRING" id="50990.A0A4Y7PNS1"/>
<dbReference type="GO" id="GO:0098703">
    <property type="term" value="P:calcium ion import across plasma membrane"/>
    <property type="evidence" value="ECO:0007669"/>
    <property type="project" value="InterPro"/>
</dbReference>
<dbReference type="Pfam" id="PF12929">
    <property type="entry name" value="Mid1"/>
    <property type="match status" value="1"/>
</dbReference>
<dbReference type="InterPro" id="IPR024338">
    <property type="entry name" value="MID1/Yam8"/>
</dbReference>
<dbReference type="PANTHER" id="PTHR39142:SF1">
    <property type="entry name" value="AEL197CP"/>
    <property type="match status" value="1"/>
</dbReference>